<keyword evidence="2" id="KW-1185">Reference proteome</keyword>
<dbReference type="Proteomes" id="UP001153954">
    <property type="component" value="Unassembled WGS sequence"/>
</dbReference>
<dbReference type="AlphaFoldDB" id="A0AAU9TFT4"/>
<organism evidence="1 2">
    <name type="scientific">Euphydryas editha</name>
    <name type="common">Edith's checkerspot</name>
    <dbReference type="NCBI Taxonomy" id="104508"/>
    <lineage>
        <taxon>Eukaryota</taxon>
        <taxon>Metazoa</taxon>
        <taxon>Ecdysozoa</taxon>
        <taxon>Arthropoda</taxon>
        <taxon>Hexapoda</taxon>
        <taxon>Insecta</taxon>
        <taxon>Pterygota</taxon>
        <taxon>Neoptera</taxon>
        <taxon>Endopterygota</taxon>
        <taxon>Lepidoptera</taxon>
        <taxon>Glossata</taxon>
        <taxon>Ditrysia</taxon>
        <taxon>Papilionoidea</taxon>
        <taxon>Nymphalidae</taxon>
        <taxon>Nymphalinae</taxon>
        <taxon>Euphydryas</taxon>
    </lineage>
</organism>
<reference evidence="1" key="1">
    <citation type="submission" date="2022-03" db="EMBL/GenBank/DDBJ databases">
        <authorList>
            <person name="Tunstrom K."/>
        </authorList>
    </citation>
    <scope>NUCLEOTIDE SEQUENCE</scope>
</reference>
<proteinExistence type="predicted"/>
<gene>
    <name evidence="1" type="ORF">EEDITHA_LOCUS991</name>
</gene>
<name>A0AAU9TFT4_EUPED</name>
<evidence type="ECO:0000313" key="2">
    <source>
        <dbReference type="Proteomes" id="UP001153954"/>
    </source>
</evidence>
<accession>A0AAU9TFT4</accession>
<sequence length="93" mass="10609">MREMSFVRNHVALLCSSITRCGSFKKCATLTGRTLTLVTCRTTELLCTSDNGLEWLNQNEVQRANDFTENYMDVLVPVATLEIIHESPWIELE</sequence>
<comment type="caution">
    <text evidence="1">The sequence shown here is derived from an EMBL/GenBank/DDBJ whole genome shotgun (WGS) entry which is preliminary data.</text>
</comment>
<protein>
    <submittedName>
        <fullName evidence="1">Uncharacterized protein</fullName>
    </submittedName>
</protein>
<dbReference type="EMBL" id="CAKOGL010000003">
    <property type="protein sequence ID" value="CAH2084427.1"/>
    <property type="molecule type" value="Genomic_DNA"/>
</dbReference>
<evidence type="ECO:0000313" key="1">
    <source>
        <dbReference type="EMBL" id="CAH2084427.1"/>
    </source>
</evidence>